<evidence type="ECO:0000313" key="2">
    <source>
        <dbReference type="EMBL" id="GMM47733.1"/>
    </source>
</evidence>
<dbReference type="GO" id="GO:0005773">
    <property type="term" value="C:vacuole"/>
    <property type="evidence" value="ECO:0007669"/>
    <property type="project" value="GOC"/>
</dbReference>
<sequence>MVEQIIKEKDQVNNNVVKKDQKIDPVSVKKLSVQSSKNQSFKLVSPIPQPVLPKPKNNWNTSYLKPNAKFTGFQESGFSRYEVNVKLTEVNMEDSFISGFLTIYNLTDSNPTITTFFKGEIIGKHHSFITENPQWESNIRNDIQHWARFPSWRDLNINMNNDLSNNDYYNNSLSQTYIFMRWKELFLYPDATVKGIKGASFAGFYYICFNQSTGSFEGIYYHKYTDKFQQLNLSFIPDSGTRSIYQYA</sequence>
<dbReference type="Pfam" id="PF09783">
    <property type="entry name" value="Vac_ImportDeg"/>
    <property type="match status" value="1"/>
</dbReference>
<organism evidence="2 3">
    <name type="scientific">Pichia kluyveri</name>
    <name type="common">Yeast</name>
    <dbReference type="NCBI Taxonomy" id="36015"/>
    <lineage>
        <taxon>Eukaryota</taxon>
        <taxon>Fungi</taxon>
        <taxon>Dikarya</taxon>
        <taxon>Ascomycota</taxon>
        <taxon>Saccharomycotina</taxon>
        <taxon>Pichiomycetes</taxon>
        <taxon>Pichiales</taxon>
        <taxon>Pichiaceae</taxon>
        <taxon>Pichia</taxon>
    </lineage>
</organism>
<dbReference type="GO" id="GO:0034657">
    <property type="term" value="C:GID complex"/>
    <property type="evidence" value="ECO:0007669"/>
    <property type="project" value="TreeGrafter"/>
</dbReference>
<keyword evidence="3" id="KW-1185">Reference proteome</keyword>
<dbReference type="GO" id="GO:0006623">
    <property type="term" value="P:protein targeting to vacuole"/>
    <property type="evidence" value="ECO:0007669"/>
    <property type="project" value="TreeGrafter"/>
</dbReference>
<dbReference type="EMBL" id="BTGB01000009">
    <property type="protein sequence ID" value="GMM47733.1"/>
    <property type="molecule type" value="Genomic_DNA"/>
</dbReference>
<dbReference type="Proteomes" id="UP001378960">
    <property type="component" value="Unassembled WGS sequence"/>
</dbReference>
<dbReference type="PANTHER" id="PTHR14534:SF3">
    <property type="entry name" value="GID COMPLEX SUBUNIT 4 HOMOLOG"/>
    <property type="match status" value="1"/>
</dbReference>
<dbReference type="InterPro" id="IPR018618">
    <property type="entry name" value="GID4/10-like"/>
</dbReference>
<dbReference type="PANTHER" id="PTHR14534">
    <property type="entry name" value="VACUOLAR IMPORT AND DEGRADATION PROTEIN 24"/>
    <property type="match status" value="1"/>
</dbReference>
<gene>
    <name evidence="2" type="ORF">DAPK24_043310</name>
</gene>
<dbReference type="GO" id="GO:0043161">
    <property type="term" value="P:proteasome-mediated ubiquitin-dependent protein catabolic process"/>
    <property type="evidence" value="ECO:0007669"/>
    <property type="project" value="TreeGrafter"/>
</dbReference>
<reference evidence="2 3" key="1">
    <citation type="journal article" date="2023" name="Elife">
        <title>Identification of key yeast species and microbe-microbe interactions impacting larval growth of Drosophila in the wild.</title>
        <authorList>
            <person name="Mure A."/>
            <person name="Sugiura Y."/>
            <person name="Maeda R."/>
            <person name="Honda K."/>
            <person name="Sakurai N."/>
            <person name="Takahashi Y."/>
            <person name="Watada M."/>
            <person name="Katoh T."/>
            <person name="Gotoh A."/>
            <person name="Gotoh Y."/>
            <person name="Taniguchi I."/>
            <person name="Nakamura K."/>
            <person name="Hayashi T."/>
            <person name="Katayama T."/>
            <person name="Uemura T."/>
            <person name="Hattori Y."/>
        </authorList>
    </citation>
    <scope>NUCLEOTIDE SEQUENCE [LARGE SCALE GENOMIC DNA]</scope>
    <source>
        <strain evidence="2 3">PK-24</strain>
    </source>
</reference>
<dbReference type="GO" id="GO:0045721">
    <property type="term" value="P:negative regulation of gluconeogenesis"/>
    <property type="evidence" value="ECO:0007669"/>
    <property type="project" value="TreeGrafter"/>
</dbReference>
<comment type="similarity">
    <text evidence="1">Belongs to the GID4/VID24 family.</text>
</comment>
<dbReference type="AlphaFoldDB" id="A0AAV5R8J8"/>
<accession>A0AAV5R8J8</accession>
<dbReference type="GO" id="GO:0007039">
    <property type="term" value="P:protein catabolic process in the vacuole"/>
    <property type="evidence" value="ECO:0007669"/>
    <property type="project" value="TreeGrafter"/>
</dbReference>
<protein>
    <submittedName>
        <fullName evidence="2">Glucose-induced degradation complex subunit</fullName>
    </submittedName>
</protein>
<evidence type="ECO:0000256" key="1">
    <source>
        <dbReference type="ARBA" id="ARBA00061469"/>
    </source>
</evidence>
<proteinExistence type="inferred from homology"/>
<comment type="caution">
    <text evidence="2">The sequence shown here is derived from an EMBL/GenBank/DDBJ whole genome shotgun (WGS) entry which is preliminary data.</text>
</comment>
<evidence type="ECO:0000313" key="3">
    <source>
        <dbReference type="Proteomes" id="UP001378960"/>
    </source>
</evidence>
<name>A0AAV5R8J8_PICKL</name>